<feature type="region of interest" description="Disordered" evidence="1">
    <location>
        <begin position="1"/>
        <end position="51"/>
    </location>
</feature>
<dbReference type="EMBL" id="SAUN01000001">
    <property type="protein sequence ID" value="RVX43341.1"/>
    <property type="molecule type" value="Genomic_DNA"/>
</dbReference>
<gene>
    <name evidence="2" type="ORF">EDD27_6022</name>
</gene>
<sequence length="51" mass="5704">MAYRSHIYHPGKPGIWPNGEPQSVRDAYDVMLTQQAQETDSDSQPTAGESR</sequence>
<name>A0A438MCR4_9ACTN</name>
<protein>
    <submittedName>
        <fullName evidence="2">Uncharacterized protein</fullName>
    </submittedName>
</protein>
<comment type="caution">
    <text evidence="2">The sequence shown here is derived from an EMBL/GenBank/DDBJ whole genome shotgun (WGS) entry which is preliminary data.</text>
</comment>
<evidence type="ECO:0000256" key="1">
    <source>
        <dbReference type="SAM" id="MobiDB-lite"/>
    </source>
</evidence>
<dbReference type="AlphaFoldDB" id="A0A438MCR4"/>
<evidence type="ECO:0000313" key="2">
    <source>
        <dbReference type="EMBL" id="RVX43341.1"/>
    </source>
</evidence>
<dbReference type="Proteomes" id="UP000284824">
    <property type="component" value="Unassembled WGS sequence"/>
</dbReference>
<organism evidence="2 3">
    <name type="scientific">Nonomuraea polychroma</name>
    <dbReference type="NCBI Taxonomy" id="46176"/>
    <lineage>
        <taxon>Bacteria</taxon>
        <taxon>Bacillati</taxon>
        <taxon>Actinomycetota</taxon>
        <taxon>Actinomycetes</taxon>
        <taxon>Streptosporangiales</taxon>
        <taxon>Streptosporangiaceae</taxon>
        <taxon>Nonomuraea</taxon>
    </lineage>
</organism>
<evidence type="ECO:0000313" key="3">
    <source>
        <dbReference type="Proteomes" id="UP000284824"/>
    </source>
</evidence>
<accession>A0A438MCR4</accession>
<keyword evidence="3" id="KW-1185">Reference proteome</keyword>
<proteinExistence type="predicted"/>
<feature type="compositionally biased region" description="Polar residues" evidence="1">
    <location>
        <begin position="32"/>
        <end position="51"/>
    </location>
</feature>
<reference evidence="2 3" key="1">
    <citation type="submission" date="2019-01" db="EMBL/GenBank/DDBJ databases">
        <title>Sequencing the genomes of 1000 actinobacteria strains.</title>
        <authorList>
            <person name="Klenk H.-P."/>
        </authorList>
    </citation>
    <scope>NUCLEOTIDE SEQUENCE [LARGE SCALE GENOMIC DNA]</scope>
    <source>
        <strain evidence="2 3">DSM 43925</strain>
    </source>
</reference>